<evidence type="ECO:0000256" key="5">
    <source>
        <dbReference type="ARBA" id="ARBA00022833"/>
    </source>
</evidence>
<name>A0AAD9IZI1_9ANNE</name>
<evidence type="ECO:0000256" key="1">
    <source>
        <dbReference type="ARBA" id="ARBA00004123"/>
    </source>
</evidence>
<dbReference type="SMART" id="SM00355">
    <property type="entry name" value="ZnF_C2H2"/>
    <property type="match status" value="12"/>
</dbReference>
<feature type="domain" description="C2H2-type" evidence="12">
    <location>
        <begin position="1040"/>
        <end position="1067"/>
    </location>
</feature>
<dbReference type="PROSITE" id="PS00028">
    <property type="entry name" value="ZINC_FINGER_C2H2_1"/>
    <property type="match status" value="7"/>
</dbReference>
<feature type="domain" description="C2H2-type" evidence="12">
    <location>
        <begin position="1192"/>
        <end position="1215"/>
    </location>
</feature>
<feature type="domain" description="C2H2-type" evidence="12">
    <location>
        <begin position="983"/>
        <end position="1011"/>
    </location>
</feature>
<dbReference type="FunFam" id="3.30.160.60:FF:000810">
    <property type="entry name" value="Zgc:174563 protein"/>
    <property type="match status" value="1"/>
</dbReference>
<evidence type="ECO:0000313" key="13">
    <source>
        <dbReference type="EMBL" id="KAK2143282.1"/>
    </source>
</evidence>
<dbReference type="GO" id="GO:0005634">
    <property type="term" value="C:nucleus"/>
    <property type="evidence" value="ECO:0007669"/>
    <property type="project" value="UniProtKB-SubCell"/>
</dbReference>
<evidence type="ECO:0000256" key="7">
    <source>
        <dbReference type="ARBA" id="ARBA00023125"/>
    </source>
</evidence>
<keyword evidence="5" id="KW-0862">Zinc</keyword>
<protein>
    <recommendedName>
        <fullName evidence="12">C2H2-type domain-containing protein</fullName>
    </recommendedName>
</protein>
<evidence type="ECO:0000259" key="12">
    <source>
        <dbReference type="PROSITE" id="PS50157"/>
    </source>
</evidence>
<keyword evidence="14" id="KW-1185">Reference proteome</keyword>
<feature type="compositionally biased region" description="Polar residues" evidence="11">
    <location>
        <begin position="792"/>
        <end position="802"/>
    </location>
</feature>
<keyword evidence="7" id="KW-0238">DNA-binding</keyword>
<dbReference type="FunFam" id="3.30.160.60:FF:000322">
    <property type="entry name" value="GDNF-inducible zinc finger protein 1"/>
    <property type="match status" value="1"/>
</dbReference>
<dbReference type="Pfam" id="PF00096">
    <property type="entry name" value="zf-C2H2"/>
    <property type="match status" value="3"/>
</dbReference>
<keyword evidence="8" id="KW-0804">Transcription</keyword>
<dbReference type="InterPro" id="IPR013087">
    <property type="entry name" value="Znf_C2H2_type"/>
</dbReference>
<evidence type="ECO:0000256" key="10">
    <source>
        <dbReference type="PROSITE-ProRule" id="PRU00042"/>
    </source>
</evidence>
<feature type="domain" description="C2H2-type" evidence="12">
    <location>
        <begin position="1092"/>
        <end position="1115"/>
    </location>
</feature>
<dbReference type="GO" id="GO:0003677">
    <property type="term" value="F:DNA binding"/>
    <property type="evidence" value="ECO:0007669"/>
    <property type="project" value="UniProtKB-KW"/>
</dbReference>
<feature type="domain" description="C2H2-type" evidence="12">
    <location>
        <begin position="470"/>
        <end position="497"/>
    </location>
</feature>
<keyword evidence="9" id="KW-0539">Nucleus</keyword>
<feature type="domain" description="C2H2-type" evidence="12">
    <location>
        <begin position="596"/>
        <end position="618"/>
    </location>
</feature>
<feature type="domain" description="C2H2-type" evidence="12">
    <location>
        <begin position="565"/>
        <end position="592"/>
    </location>
</feature>
<dbReference type="InterPro" id="IPR050888">
    <property type="entry name" value="ZnF_C2H2-type_TF"/>
</dbReference>
<keyword evidence="4 10" id="KW-0863">Zinc-finger</keyword>
<dbReference type="PROSITE" id="PS50157">
    <property type="entry name" value="ZINC_FINGER_C2H2_2"/>
    <property type="match status" value="9"/>
</dbReference>
<evidence type="ECO:0000256" key="6">
    <source>
        <dbReference type="ARBA" id="ARBA00023015"/>
    </source>
</evidence>
<dbReference type="GO" id="GO:0008270">
    <property type="term" value="F:zinc ion binding"/>
    <property type="evidence" value="ECO:0007669"/>
    <property type="project" value="UniProtKB-KW"/>
</dbReference>
<gene>
    <name evidence="13" type="ORF">LSH36_857g00086</name>
</gene>
<dbReference type="SUPFAM" id="SSF57667">
    <property type="entry name" value="beta-beta-alpha zinc fingers"/>
    <property type="match status" value="4"/>
</dbReference>
<dbReference type="Proteomes" id="UP001208570">
    <property type="component" value="Unassembled WGS sequence"/>
</dbReference>
<keyword evidence="6" id="KW-0805">Transcription regulation</keyword>
<dbReference type="InterPro" id="IPR036236">
    <property type="entry name" value="Znf_C2H2_sf"/>
</dbReference>
<evidence type="ECO:0000256" key="11">
    <source>
        <dbReference type="SAM" id="MobiDB-lite"/>
    </source>
</evidence>
<feature type="region of interest" description="Disordered" evidence="11">
    <location>
        <begin position="781"/>
        <end position="855"/>
    </location>
</feature>
<feature type="region of interest" description="Disordered" evidence="11">
    <location>
        <begin position="186"/>
        <end position="230"/>
    </location>
</feature>
<accession>A0AAD9IZI1</accession>
<evidence type="ECO:0000256" key="9">
    <source>
        <dbReference type="ARBA" id="ARBA00023242"/>
    </source>
</evidence>
<organism evidence="13 14">
    <name type="scientific">Paralvinella palmiformis</name>
    <dbReference type="NCBI Taxonomy" id="53620"/>
    <lineage>
        <taxon>Eukaryota</taxon>
        <taxon>Metazoa</taxon>
        <taxon>Spiralia</taxon>
        <taxon>Lophotrochozoa</taxon>
        <taxon>Annelida</taxon>
        <taxon>Polychaeta</taxon>
        <taxon>Sedentaria</taxon>
        <taxon>Canalipalpata</taxon>
        <taxon>Terebellida</taxon>
        <taxon>Terebelliformia</taxon>
        <taxon>Alvinellidae</taxon>
        <taxon>Paralvinella</taxon>
    </lineage>
</organism>
<dbReference type="EMBL" id="JAODUP010000857">
    <property type="protein sequence ID" value="KAK2143282.1"/>
    <property type="molecule type" value="Genomic_DNA"/>
</dbReference>
<evidence type="ECO:0000313" key="14">
    <source>
        <dbReference type="Proteomes" id="UP001208570"/>
    </source>
</evidence>
<keyword evidence="2" id="KW-0479">Metal-binding</keyword>
<feature type="domain" description="C2H2-type" evidence="12">
    <location>
        <begin position="622"/>
        <end position="650"/>
    </location>
</feature>
<keyword evidence="3" id="KW-0677">Repeat</keyword>
<dbReference type="PANTHER" id="PTHR24406">
    <property type="entry name" value="TRANSCRIPTIONAL REPRESSOR CTCFL-RELATED"/>
    <property type="match status" value="1"/>
</dbReference>
<evidence type="ECO:0000256" key="3">
    <source>
        <dbReference type="ARBA" id="ARBA00022737"/>
    </source>
</evidence>
<evidence type="ECO:0000256" key="4">
    <source>
        <dbReference type="ARBA" id="ARBA00022771"/>
    </source>
</evidence>
<comment type="caution">
    <text evidence="13">The sequence shown here is derived from an EMBL/GenBank/DDBJ whole genome shotgun (WGS) entry which is preliminary data.</text>
</comment>
<reference evidence="13" key="1">
    <citation type="journal article" date="2023" name="Mol. Biol. Evol.">
        <title>Third-Generation Sequencing Reveals the Adaptive Role of the Epigenome in Three Deep-Sea Polychaetes.</title>
        <authorList>
            <person name="Perez M."/>
            <person name="Aroh O."/>
            <person name="Sun Y."/>
            <person name="Lan Y."/>
            <person name="Juniper S.K."/>
            <person name="Young C.R."/>
            <person name="Angers B."/>
            <person name="Qian P.Y."/>
        </authorList>
    </citation>
    <scope>NUCLEOTIDE SEQUENCE</scope>
    <source>
        <strain evidence="13">P08H-3</strain>
    </source>
</reference>
<feature type="compositionally biased region" description="Basic and acidic residues" evidence="11">
    <location>
        <begin position="217"/>
        <end position="230"/>
    </location>
</feature>
<feature type="domain" description="C2H2-type" evidence="12">
    <location>
        <begin position="1012"/>
        <end position="1039"/>
    </location>
</feature>
<evidence type="ECO:0000256" key="2">
    <source>
        <dbReference type="ARBA" id="ARBA00022723"/>
    </source>
</evidence>
<evidence type="ECO:0000256" key="8">
    <source>
        <dbReference type="ARBA" id="ARBA00023163"/>
    </source>
</evidence>
<dbReference type="Gene3D" id="3.30.160.60">
    <property type="entry name" value="Classic Zinc Finger"/>
    <property type="match status" value="7"/>
</dbReference>
<proteinExistence type="predicted"/>
<comment type="subcellular location">
    <subcellularLocation>
        <location evidence="1">Nucleus</location>
    </subcellularLocation>
</comment>
<sequence length="1495" mass="168401">MGVDMFICGCCQWVFHSIEEFMLHKNTVCGENNQNKKQVIKLEMANDGDNNMREVDSSTDKGNELAVDQVIKEEAVGGHQVIQVQANSDDDQSSAQLAPAIQHHIVELQGPDGMQQLQIANVPGQNLELQDIITALQQGQALTVQDGSVLPTEIQVVVAAKADADGTQETTNGSITCLTTALSGGLGEGVTPTKPVRKRGRPRKGEEKNKPIPKAEPVMDDRPKCPQRDADGRLTCRRCKKKFSKERHFNTHKCLALSDFVDIMETELINMGEEESDDEEEVDRSRDRDFRVPPAMKKRKLDNAAPIIIRPRNEEHNKTLVCSEEQENKPLVDGLTTPAEDVSDLTKEGLADFPGAGDVKLSQVRVEDGTDEVKLQDALTTELSVGSQEKENHKLYRGRKQKAAETIFKRPVIKNLPIFKNEEDRIEFEKCTNIDLSEVDHLYRQHVIDQNINEHAPPAKNRGSDKLNVFSCDVCQKIIMTKSHARLHCLTHTDMKPFKCFKCAFATNTKVHSGERHECKICHKDYSTSKSLYGHVCRKHRCTKKGKEYMASLRHRHSRGQAILHQCHVCNRKFKKKVDRDRHMYMHDIKDNPNVFTCDLCNRTCSRRNYLEKHLLRHRIIFYCCDCDQKFPSTQNLTQHLKETHFSGEIIAEEVLNQIFEKCIESSIYLPEPGGIESMDNEFEEVDDTLLSTDGLENGKSENDLTQQENYTKDQLVDEASEKPGAVNISVDKNDELQLESNVVAEDLLLLKNEDSQVTQQANLKSDDKEALDESLEEANLLSSDKDKSAGSPHSDTTNNYTNRRKTISEENSILSTKNTEKDSVEDTSSSPVRDNDIPDNTPRGDDHPTVSNGTETSMEMAADIKDEFTLSSQELVYDKQYFMNLGFKVLNMNTYNQIRHVFGKEECEKPFSCNQCNYRAVNKENLKRHIEKQHDKVTFSCSKPKTLKIHINITHPDMPEEDVKMATSVLPKARPKIGKKCFRCPHCDRRFFRNASDLQKHVWIHEGIKPFKCPLCPHACRSRNNLASHMIRHSMDKPFMCTECGRAYKSKTALRWHVRSHKDGKFKCPNNTVTNQVQMVRSMPDADTKVYRCLSCDYLFGNLSDMKRHLKLRHHIQIDSTNILEDLTGCAEAGEAGPQVLTVDMMNVPVTEDSTVQESVVEQVKDCLAHNTVTNQVQMVRSMPDADTKVYRCLSCDYLFGNLSDMKRHLKLRHHIQIDSTNILEDLTGCAEAGEAGPQVLTVDMMNVPVTEDSTVQESVVEQVVQLEDQLGVTVDTTPTQDDNTSTQTLQYSVSSGENDDKIQSAVSILQQIINMSQQGTLGNQEITVKSQDGQSFIVQQQEDVTGTKPESNQFVIQYVMPNGQEVTISENDTQQVINGSEVISQNDETVSERVDVEHQNVSKLSIDIQSQDIANLGMEQTVEVLESHDGQAQPLELDFDGHGSVNSPLPPNLVQMSNIAEEMNGSTAMRTSDDGINNVLALEVSTETLTNIN</sequence>
<dbReference type="Pfam" id="PF13909">
    <property type="entry name" value="zf-H2C2_5"/>
    <property type="match status" value="1"/>
</dbReference>